<evidence type="ECO:0000313" key="3">
    <source>
        <dbReference type="EMBL" id="ATB49848.1"/>
    </source>
</evidence>
<keyword evidence="4" id="KW-1185">Reference proteome</keyword>
<evidence type="ECO:0000259" key="2">
    <source>
        <dbReference type="PROSITE" id="PS50119"/>
    </source>
</evidence>
<dbReference type="EMBL" id="CP022203">
    <property type="protein sequence ID" value="ATB49848.1"/>
    <property type="molecule type" value="Genomic_DNA"/>
</dbReference>
<dbReference type="Pfam" id="PF00643">
    <property type="entry name" value="zf-B_box"/>
    <property type="match status" value="1"/>
</dbReference>
<dbReference type="Proteomes" id="UP000217343">
    <property type="component" value="Chromosome"/>
</dbReference>
<dbReference type="InterPro" id="IPR025565">
    <property type="entry name" value="DUF4328"/>
</dbReference>
<feature type="transmembrane region" description="Helical" evidence="1">
    <location>
        <begin position="109"/>
        <end position="127"/>
    </location>
</feature>
<keyword evidence="1" id="KW-0472">Membrane</keyword>
<keyword evidence="1" id="KW-1133">Transmembrane helix</keyword>
<feature type="domain" description="B box-type" evidence="2">
    <location>
        <begin position="9"/>
        <end position="41"/>
    </location>
</feature>
<dbReference type="AlphaFoldDB" id="A0A250K1K8"/>
<gene>
    <name evidence="3" type="ORF">MYMAC_005502</name>
</gene>
<dbReference type="OrthoDB" id="5382537at2"/>
<evidence type="ECO:0000313" key="4">
    <source>
        <dbReference type="Proteomes" id="UP000217343"/>
    </source>
</evidence>
<name>A0A250K1K8_9BACT</name>
<proteinExistence type="predicted"/>
<dbReference type="PROSITE" id="PS50119">
    <property type="entry name" value="ZF_BBOX"/>
    <property type="match status" value="1"/>
</dbReference>
<dbReference type="InterPro" id="IPR000315">
    <property type="entry name" value="Znf_B-box"/>
</dbReference>
<sequence length="264" mass="28052">MLTQPAVPETAPVCPDHAGAPSTGTCERCGRFLCEQCRLPHSGVCAACAARQVQALPSTRGRAQLASGALVLGAVLTLPVAMLNLWLFASLDNGRPSPEDAASYDLMNGLIAIPTLLTMVTTMVLYLRWLRLSVRTANALGLSNESTGWATFCWFIPLANLVKPFDVVRELWQGVGGDPRRKAQLTAWWATWILGNILTNISTLLAGADTAGATTLDTSLIIGLLSEGLSVAAAVLCIRVIWDIESLLVARRAEAEATLGAATR</sequence>
<dbReference type="KEGG" id="mmas:MYMAC_005502"/>
<organism evidence="3 4">
    <name type="scientific">Corallococcus macrosporus DSM 14697</name>
    <dbReference type="NCBI Taxonomy" id="1189310"/>
    <lineage>
        <taxon>Bacteria</taxon>
        <taxon>Pseudomonadati</taxon>
        <taxon>Myxococcota</taxon>
        <taxon>Myxococcia</taxon>
        <taxon>Myxococcales</taxon>
        <taxon>Cystobacterineae</taxon>
        <taxon>Myxococcaceae</taxon>
        <taxon>Corallococcus</taxon>
    </lineage>
</organism>
<keyword evidence="1" id="KW-0812">Transmembrane</keyword>
<feature type="transmembrane region" description="Helical" evidence="1">
    <location>
        <begin position="220"/>
        <end position="242"/>
    </location>
</feature>
<dbReference type="RefSeq" id="WP_095960259.1">
    <property type="nucleotide sequence ID" value="NZ_CP022203.1"/>
</dbReference>
<dbReference type="Pfam" id="PF14219">
    <property type="entry name" value="DUF4328"/>
    <property type="match status" value="1"/>
</dbReference>
<feature type="transmembrane region" description="Helical" evidence="1">
    <location>
        <begin position="187"/>
        <end position="208"/>
    </location>
</feature>
<accession>A0A250K1K8</accession>
<protein>
    <recommendedName>
        <fullName evidence="2">B box-type domain-containing protein</fullName>
    </recommendedName>
</protein>
<evidence type="ECO:0000256" key="1">
    <source>
        <dbReference type="SAM" id="Phobius"/>
    </source>
</evidence>
<dbReference type="GO" id="GO:0008270">
    <property type="term" value="F:zinc ion binding"/>
    <property type="evidence" value="ECO:0007669"/>
    <property type="project" value="InterPro"/>
</dbReference>
<feature type="transmembrane region" description="Helical" evidence="1">
    <location>
        <begin position="69"/>
        <end position="89"/>
    </location>
</feature>
<reference evidence="3 4" key="1">
    <citation type="submission" date="2017-06" db="EMBL/GenBank/DDBJ databases">
        <title>Sequencing and comparative analysis of myxobacterial genomes.</title>
        <authorList>
            <person name="Rupp O."/>
            <person name="Goesmann A."/>
            <person name="Sogaard-Andersen L."/>
        </authorList>
    </citation>
    <scope>NUCLEOTIDE SEQUENCE [LARGE SCALE GENOMIC DNA]</scope>
    <source>
        <strain evidence="3 4">DSM 14697</strain>
    </source>
</reference>